<evidence type="ECO:0000256" key="1">
    <source>
        <dbReference type="SAM" id="MobiDB-lite"/>
    </source>
</evidence>
<dbReference type="SMART" id="SM00213">
    <property type="entry name" value="UBQ"/>
    <property type="match status" value="1"/>
</dbReference>
<feature type="transmembrane region" description="Helical" evidence="2">
    <location>
        <begin position="30"/>
        <end position="48"/>
    </location>
</feature>
<keyword evidence="2" id="KW-0472">Membrane</keyword>
<feature type="region of interest" description="Disordered" evidence="1">
    <location>
        <begin position="130"/>
        <end position="155"/>
    </location>
</feature>
<accession>A0A194R6P3</accession>
<dbReference type="InterPro" id="IPR000626">
    <property type="entry name" value="Ubiquitin-like_dom"/>
</dbReference>
<dbReference type="SUPFAM" id="SSF54236">
    <property type="entry name" value="Ubiquitin-like"/>
    <property type="match status" value="1"/>
</dbReference>
<evidence type="ECO:0000313" key="4">
    <source>
        <dbReference type="EMBL" id="KPJ12910.1"/>
    </source>
</evidence>
<feature type="transmembrane region" description="Helical" evidence="2">
    <location>
        <begin position="397"/>
        <end position="414"/>
    </location>
</feature>
<dbReference type="PANTHER" id="PTHR14557:SF5">
    <property type="entry name" value="UBIQUITIN-LIKE DOMAIN-CONTAINING PROTEIN"/>
    <property type="match status" value="1"/>
</dbReference>
<dbReference type="AlphaFoldDB" id="A0A194R6P3"/>
<dbReference type="Pfam" id="PF00240">
    <property type="entry name" value="ubiquitin"/>
    <property type="match status" value="1"/>
</dbReference>
<feature type="compositionally biased region" description="Low complexity" evidence="1">
    <location>
        <begin position="196"/>
        <end position="207"/>
    </location>
</feature>
<name>A0A194R6P3_PAPMA</name>
<dbReference type="CDD" id="cd17057">
    <property type="entry name" value="Ubl_TMUB1_like"/>
    <property type="match status" value="1"/>
</dbReference>
<keyword evidence="5" id="KW-1185">Reference proteome</keyword>
<gene>
    <name evidence="4" type="ORF">RR48_10540</name>
</gene>
<feature type="transmembrane region" description="Helical" evidence="2">
    <location>
        <begin position="420"/>
        <end position="445"/>
    </location>
</feature>
<dbReference type="InterPro" id="IPR029071">
    <property type="entry name" value="Ubiquitin-like_domsf"/>
</dbReference>
<feature type="region of interest" description="Disordered" evidence="1">
    <location>
        <begin position="186"/>
        <end position="211"/>
    </location>
</feature>
<dbReference type="InParanoid" id="A0A194R6P3"/>
<feature type="domain" description="Ubiquitin-like" evidence="3">
    <location>
        <begin position="267"/>
        <end position="343"/>
    </location>
</feature>
<dbReference type="PANTHER" id="PTHR14557">
    <property type="entry name" value="PROTEIN C7ORF21"/>
    <property type="match status" value="1"/>
</dbReference>
<proteinExistence type="predicted"/>
<evidence type="ECO:0000313" key="5">
    <source>
        <dbReference type="Proteomes" id="UP000053240"/>
    </source>
</evidence>
<evidence type="ECO:0000256" key="2">
    <source>
        <dbReference type="SAM" id="Phobius"/>
    </source>
</evidence>
<keyword evidence="2" id="KW-1133">Transmembrane helix</keyword>
<dbReference type="EMBL" id="KQ460685">
    <property type="protein sequence ID" value="KPJ12910.1"/>
    <property type="molecule type" value="Genomic_DNA"/>
</dbReference>
<reference evidence="4 5" key="1">
    <citation type="journal article" date="2015" name="Nat. Commun.">
        <title>Outbred genome sequencing and CRISPR/Cas9 gene editing in butterflies.</title>
        <authorList>
            <person name="Li X."/>
            <person name="Fan D."/>
            <person name="Zhang W."/>
            <person name="Liu G."/>
            <person name="Zhang L."/>
            <person name="Zhao L."/>
            <person name="Fang X."/>
            <person name="Chen L."/>
            <person name="Dong Y."/>
            <person name="Chen Y."/>
            <person name="Ding Y."/>
            <person name="Zhao R."/>
            <person name="Feng M."/>
            <person name="Zhu Y."/>
            <person name="Feng Y."/>
            <person name="Jiang X."/>
            <person name="Zhu D."/>
            <person name="Xiang H."/>
            <person name="Feng X."/>
            <person name="Li S."/>
            <person name="Wang J."/>
            <person name="Zhang G."/>
            <person name="Kronforst M.R."/>
            <person name="Wang W."/>
        </authorList>
    </citation>
    <scope>NUCLEOTIDE SEQUENCE [LARGE SCALE GENOMIC DNA]</scope>
    <source>
        <strain evidence="4">Ya'a_city_454_Pm</strain>
        <tissue evidence="4">Whole body</tissue>
    </source>
</reference>
<keyword evidence="2 4" id="KW-0812">Transmembrane</keyword>
<organism evidence="4 5">
    <name type="scientific">Papilio machaon</name>
    <name type="common">Old World swallowtail butterfly</name>
    <dbReference type="NCBI Taxonomy" id="76193"/>
    <lineage>
        <taxon>Eukaryota</taxon>
        <taxon>Metazoa</taxon>
        <taxon>Ecdysozoa</taxon>
        <taxon>Arthropoda</taxon>
        <taxon>Hexapoda</taxon>
        <taxon>Insecta</taxon>
        <taxon>Pterygota</taxon>
        <taxon>Neoptera</taxon>
        <taxon>Endopterygota</taxon>
        <taxon>Lepidoptera</taxon>
        <taxon>Glossata</taxon>
        <taxon>Ditrysia</taxon>
        <taxon>Papilionoidea</taxon>
        <taxon>Papilionidae</taxon>
        <taxon>Papilioninae</taxon>
        <taxon>Papilio</taxon>
    </lineage>
</organism>
<sequence length="463" mass="51236">MKLNHLFAKLAIRIGALYTMTLIEGVGDEVVQFVISVLLIIVGILAWWSTNARPNRYRPVMMMRTRTNQPIIGAINLRSTSSARSSLVESRRGFSRVIPLLEMDSIIDADMAVLDNNRLHFYRSIETTSNNAQRPIETQEQETETQEESEPGSNAQIAEMDSIISAMEAEGTADIDFCNQCGGSNSTNTAEKNESDNSSSSSNTNVSLPQDENITAVNDAAENVTATDTSEIVTAENETSENATAVNEGSENATADNIIAERDRRKILIKLKFLNDTLKEVEGNLDELLKDFKWRHFSAELSAECRVRLIFNGRVLLEETATLEACGLHHRAVVHCLVHPKRNTQRKKTPVRMRAKGVHFVATCSGEEGSGAVPELGARPAQAQAHAQAERAWDMENILMTIVSIALTVVWFFRCEYSNMFTASASVALFGLTVFYSVAIFGLYLSDTFHVDRRNSDAPLPPN</sequence>
<dbReference type="Proteomes" id="UP000053240">
    <property type="component" value="Unassembled WGS sequence"/>
</dbReference>
<evidence type="ECO:0000259" key="3">
    <source>
        <dbReference type="PROSITE" id="PS50053"/>
    </source>
</evidence>
<feature type="compositionally biased region" description="Acidic residues" evidence="1">
    <location>
        <begin position="139"/>
        <end position="150"/>
    </location>
</feature>
<dbReference type="PROSITE" id="PS50053">
    <property type="entry name" value="UBIQUITIN_2"/>
    <property type="match status" value="1"/>
</dbReference>
<dbReference type="Gene3D" id="3.10.20.90">
    <property type="entry name" value="Phosphatidylinositol 3-kinase Catalytic Subunit, Chain A, domain 1"/>
    <property type="match status" value="1"/>
</dbReference>
<protein>
    <submittedName>
        <fullName evidence="4">Transmembrane and ubiquitin-like domain-containing protein 1</fullName>
    </submittedName>
</protein>
<dbReference type="GO" id="GO:0036503">
    <property type="term" value="P:ERAD pathway"/>
    <property type="evidence" value="ECO:0007669"/>
    <property type="project" value="InterPro"/>
</dbReference>
<dbReference type="InterPro" id="IPR040352">
    <property type="entry name" value="TMUB1/2"/>
</dbReference>